<dbReference type="AlphaFoldDB" id="A0A9P5LGF0"/>
<dbReference type="EMBL" id="JAANBB010000137">
    <property type="protein sequence ID" value="KAF7548839.1"/>
    <property type="molecule type" value="Genomic_DNA"/>
</dbReference>
<dbReference type="Proteomes" id="UP000722485">
    <property type="component" value="Unassembled WGS sequence"/>
</dbReference>
<accession>A0A9P5LGF0</accession>
<keyword evidence="2" id="KW-1185">Reference proteome</keyword>
<proteinExistence type="predicted"/>
<protein>
    <submittedName>
        <fullName evidence="1">Uncharacterized protein</fullName>
    </submittedName>
</protein>
<organism evidence="1 2">
    <name type="scientific">Cylindrodendrum hubeiense</name>
    <dbReference type="NCBI Taxonomy" id="595255"/>
    <lineage>
        <taxon>Eukaryota</taxon>
        <taxon>Fungi</taxon>
        <taxon>Dikarya</taxon>
        <taxon>Ascomycota</taxon>
        <taxon>Pezizomycotina</taxon>
        <taxon>Sordariomycetes</taxon>
        <taxon>Hypocreomycetidae</taxon>
        <taxon>Hypocreales</taxon>
        <taxon>Nectriaceae</taxon>
        <taxon>Cylindrodendrum</taxon>
    </lineage>
</organism>
<comment type="caution">
    <text evidence="1">The sequence shown here is derived from an EMBL/GenBank/DDBJ whole genome shotgun (WGS) entry which is preliminary data.</text>
</comment>
<sequence length="85" mass="8609">MGGARRRRERGHVLVLGGVAFAEPLHAGQGVDAGLRGGRDATGDGLEVLRDGDLGVFDGDVVGAEAINGDGLGSSVISEIESRDP</sequence>
<evidence type="ECO:0000313" key="1">
    <source>
        <dbReference type="EMBL" id="KAF7548839.1"/>
    </source>
</evidence>
<name>A0A9P5LGF0_9HYPO</name>
<gene>
    <name evidence="1" type="ORF">G7Z17_g6802</name>
</gene>
<evidence type="ECO:0000313" key="2">
    <source>
        <dbReference type="Proteomes" id="UP000722485"/>
    </source>
</evidence>
<reference evidence="1" key="1">
    <citation type="submission" date="2020-03" db="EMBL/GenBank/DDBJ databases">
        <title>Draft Genome Sequence of Cylindrodendrum hubeiense.</title>
        <authorList>
            <person name="Buettner E."/>
            <person name="Kellner H."/>
        </authorList>
    </citation>
    <scope>NUCLEOTIDE SEQUENCE</scope>
    <source>
        <strain evidence="1">IHI 201604</strain>
    </source>
</reference>